<dbReference type="Proteomes" id="UP000295632">
    <property type="component" value="Unassembled WGS sequence"/>
</dbReference>
<dbReference type="NCBIfam" id="TIGR02937">
    <property type="entry name" value="sigma70-ECF"/>
    <property type="match status" value="1"/>
</dbReference>
<dbReference type="InterPro" id="IPR007627">
    <property type="entry name" value="RNA_pol_sigma70_r2"/>
</dbReference>
<dbReference type="GO" id="GO:0003677">
    <property type="term" value="F:DNA binding"/>
    <property type="evidence" value="ECO:0007669"/>
    <property type="project" value="InterPro"/>
</dbReference>
<dbReference type="InterPro" id="IPR036388">
    <property type="entry name" value="WH-like_DNA-bd_sf"/>
</dbReference>
<dbReference type="GO" id="GO:0016987">
    <property type="term" value="F:sigma factor activity"/>
    <property type="evidence" value="ECO:0007669"/>
    <property type="project" value="InterPro"/>
</dbReference>
<dbReference type="RefSeq" id="WP_133580458.1">
    <property type="nucleotide sequence ID" value="NZ_SNYJ01000007.1"/>
</dbReference>
<accession>A0A4R6U5L9</accession>
<comment type="caution">
    <text evidence="4">The sequence shown here is derived from an EMBL/GenBank/DDBJ whole genome shotgun (WGS) entry which is preliminary data.</text>
</comment>
<reference evidence="4 5" key="1">
    <citation type="submission" date="2019-03" db="EMBL/GenBank/DDBJ databases">
        <title>Genomic Encyclopedia of Type Strains, Phase IV (KMG-IV): sequencing the most valuable type-strain genomes for metagenomic binning, comparative biology and taxonomic classification.</title>
        <authorList>
            <person name="Goeker M."/>
        </authorList>
    </citation>
    <scope>NUCLEOTIDE SEQUENCE [LARGE SCALE GENOMIC DNA]</scope>
    <source>
        <strain evidence="4 5">DSM 28697</strain>
    </source>
</reference>
<dbReference type="Gene3D" id="1.10.1740.10">
    <property type="match status" value="1"/>
</dbReference>
<dbReference type="InterPro" id="IPR013324">
    <property type="entry name" value="RNA_pol_sigma_r3/r4-like"/>
</dbReference>
<evidence type="ECO:0000259" key="2">
    <source>
        <dbReference type="Pfam" id="PF04542"/>
    </source>
</evidence>
<dbReference type="InterPro" id="IPR052704">
    <property type="entry name" value="ECF_Sigma-70_Domain"/>
</dbReference>
<evidence type="ECO:0000259" key="3">
    <source>
        <dbReference type="Pfam" id="PF08281"/>
    </source>
</evidence>
<evidence type="ECO:0000313" key="4">
    <source>
        <dbReference type="EMBL" id="TDQ39785.1"/>
    </source>
</evidence>
<dbReference type="EMBL" id="SNYJ01000007">
    <property type="protein sequence ID" value="TDQ39785.1"/>
    <property type="molecule type" value="Genomic_DNA"/>
</dbReference>
<dbReference type="InterPro" id="IPR032710">
    <property type="entry name" value="NTF2-like_dom_sf"/>
</dbReference>
<feature type="domain" description="RNA polymerase sigma-70 region 2" evidence="2">
    <location>
        <begin position="11"/>
        <end position="74"/>
    </location>
</feature>
<dbReference type="InterPro" id="IPR013325">
    <property type="entry name" value="RNA_pol_sigma_r2"/>
</dbReference>
<dbReference type="PANTHER" id="PTHR30173:SF43">
    <property type="entry name" value="ECF RNA POLYMERASE SIGMA FACTOR SIGI-RELATED"/>
    <property type="match status" value="1"/>
</dbReference>
<protein>
    <submittedName>
        <fullName evidence="4">RNA polymerase sigma-70 factor (ECF subfamily)</fullName>
    </submittedName>
</protein>
<evidence type="ECO:0000256" key="1">
    <source>
        <dbReference type="ARBA" id="ARBA00011344"/>
    </source>
</evidence>
<comment type="subunit">
    <text evidence="1">Interacts transiently with the RNA polymerase catalytic core formed by RpoA, RpoB, RpoC and RpoZ (2 alpha, 1 beta, 1 beta' and 1 omega subunit) to form the RNA polymerase holoenzyme that can initiate transcription.</text>
</comment>
<dbReference type="SUPFAM" id="SSF88659">
    <property type="entry name" value="Sigma3 and sigma4 domains of RNA polymerase sigma factors"/>
    <property type="match status" value="1"/>
</dbReference>
<organism evidence="4 5">
    <name type="scientific">Aureibacillus halotolerans</name>
    <dbReference type="NCBI Taxonomy" id="1508390"/>
    <lineage>
        <taxon>Bacteria</taxon>
        <taxon>Bacillati</taxon>
        <taxon>Bacillota</taxon>
        <taxon>Bacilli</taxon>
        <taxon>Bacillales</taxon>
        <taxon>Bacillaceae</taxon>
        <taxon>Aureibacillus</taxon>
    </lineage>
</organism>
<evidence type="ECO:0000313" key="5">
    <source>
        <dbReference type="Proteomes" id="UP000295632"/>
    </source>
</evidence>
<proteinExistence type="predicted"/>
<sequence>MNNENLLTEQFEVHRSHLRAVAYRILGSWDEVDDAVQESWLRLSRSGSSDITNLAGWLTTVVSRVCLDMLRSRKTRREEPMENHYIDFLPDHVAESDPVHEMLLSDSIGIALLVLLDTLNPEERIAFVLHDIFSLPFKEIAQIVERSEPATRQLASRARRRIQGANKTFSTNIDTQRRLVDSFLTAARKGDFEALLTLLDPRVVLNNDRENAPEETIGARAVAKQLMGGRAAAARAALINGKIGVDVSPGGTLLLVLEFTYLNDKIIGVDVISNAARFPELDLVQLEE</sequence>
<dbReference type="OrthoDB" id="9784984at2"/>
<dbReference type="Pfam" id="PF04542">
    <property type="entry name" value="Sigma70_r2"/>
    <property type="match status" value="1"/>
</dbReference>
<name>A0A4R6U5L9_9BACI</name>
<feature type="domain" description="RNA polymerase sigma factor 70 region 4 type 2" evidence="3">
    <location>
        <begin position="111"/>
        <end position="162"/>
    </location>
</feature>
<dbReference type="Pfam" id="PF08281">
    <property type="entry name" value="Sigma70_r4_2"/>
    <property type="match status" value="1"/>
</dbReference>
<dbReference type="GO" id="GO:0006352">
    <property type="term" value="P:DNA-templated transcription initiation"/>
    <property type="evidence" value="ECO:0007669"/>
    <property type="project" value="InterPro"/>
</dbReference>
<dbReference type="SUPFAM" id="SSF88946">
    <property type="entry name" value="Sigma2 domain of RNA polymerase sigma factors"/>
    <property type="match status" value="1"/>
</dbReference>
<dbReference type="Gene3D" id="1.10.10.10">
    <property type="entry name" value="Winged helix-like DNA-binding domain superfamily/Winged helix DNA-binding domain"/>
    <property type="match status" value="1"/>
</dbReference>
<dbReference type="InterPro" id="IPR014284">
    <property type="entry name" value="RNA_pol_sigma-70_dom"/>
</dbReference>
<dbReference type="SUPFAM" id="SSF54427">
    <property type="entry name" value="NTF2-like"/>
    <property type="match status" value="1"/>
</dbReference>
<dbReference type="AlphaFoldDB" id="A0A4R6U5L9"/>
<keyword evidence="5" id="KW-1185">Reference proteome</keyword>
<dbReference type="PANTHER" id="PTHR30173">
    <property type="entry name" value="SIGMA 19 FACTOR"/>
    <property type="match status" value="1"/>
</dbReference>
<dbReference type="InterPro" id="IPR013249">
    <property type="entry name" value="RNA_pol_sigma70_r4_t2"/>
</dbReference>
<gene>
    <name evidence="4" type="ORF">EV213_107152</name>
</gene>